<dbReference type="Proteomes" id="UP000054498">
    <property type="component" value="Unassembled WGS sequence"/>
</dbReference>
<dbReference type="AlphaFoldDB" id="A0A0D2KHI4"/>
<dbReference type="InterPro" id="IPR052275">
    <property type="entry name" value="Mt_Fe-S_assembly_factor"/>
</dbReference>
<evidence type="ECO:0000256" key="2">
    <source>
        <dbReference type="RuleBase" id="RU003860"/>
    </source>
</evidence>
<dbReference type="GO" id="GO:0005759">
    <property type="term" value="C:mitochondrial matrix"/>
    <property type="evidence" value="ECO:0007669"/>
    <property type="project" value="TreeGrafter"/>
</dbReference>
<dbReference type="KEGG" id="mng:MNEG_12720"/>
<evidence type="ECO:0000256" key="1">
    <source>
        <dbReference type="ARBA" id="ARBA00005578"/>
    </source>
</evidence>
<reference evidence="4 5" key="1">
    <citation type="journal article" date="2013" name="BMC Genomics">
        <title>Reconstruction of the lipid metabolism for the microalga Monoraphidium neglectum from its genome sequence reveals characteristics suitable for biofuel production.</title>
        <authorList>
            <person name="Bogen C."/>
            <person name="Al-Dilaimi A."/>
            <person name="Albersmeier A."/>
            <person name="Wichmann J."/>
            <person name="Grundmann M."/>
            <person name="Rupp O."/>
            <person name="Lauersen K.J."/>
            <person name="Blifernez-Klassen O."/>
            <person name="Kalinowski J."/>
            <person name="Goesmann A."/>
            <person name="Mussgnug J.H."/>
            <person name="Kruse O."/>
        </authorList>
    </citation>
    <scope>NUCLEOTIDE SEQUENCE [LARGE SCALE GENOMIC DNA]</scope>
    <source>
        <strain evidence="4 5">SAG 48.87</strain>
    </source>
</reference>
<comment type="similarity">
    <text evidence="1 2">Belongs to the BolA/IbaG family.</text>
</comment>
<protein>
    <recommendedName>
        <fullName evidence="6">BolA-like protein 3</fullName>
    </recommendedName>
</protein>
<keyword evidence="5" id="KW-1185">Reference proteome</keyword>
<dbReference type="STRING" id="145388.A0A0D2KHI4"/>
<evidence type="ECO:0000313" key="4">
    <source>
        <dbReference type="EMBL" id="KIY95243.1"/>
    </source>
</evidence>
<evidence type="ECO:0000313" key="5">
    <source>
        <dbReference type="Proteomes" id="UP000054498"/>
    </source>
</evidence>
<dbReference type="Gene3D" id="3.30.300.90">
    <property type="entry name" value="BolA-like"/>
    <property type="match status" value="1"/>
</dbReference>
<sequence>MLRTAFGAGGGLLRGASRVVFGGAASSSSSGRPLTTSRPAAAPEVLGNTDTERAIAEKIAGGLTGATSVRVEDTSGGCGTMYAIEVTASDFDGRSKIKQHQLVTKLISDDVKQWHGFQLVTKTP</sequence>
<dbReference type="EMBL" id="KK103614">
    <property type="protein sequence ID" value="KIY95243.1"/>
    <property type="molecule type" value="Genomic_DNA"/>
</dbReference>
<dbReference type="PANTHER" id="PTHR46188">
    <property type="entry name" value="BOLA-LIKE PROTEIN 3"/>
    <property type="match status" value="1"/>
</dbReference>
<dbReference type="InterPro" id="IPR036065">
    <property type="entry name" value="BolA-like_sf"/>
</dbReference>
<accession>A0A0D2KHI4</accession>
<gene>
    <name evidence="4" type="ORF">MNEG_12720</name>
</gene>
<organism evidence="4 5">
    <name type="scientific">Monoraphidium neglectum</name>
    <dbReference type="NCBI Taxonomy" id="145388"/>
    <lineage>
        <taxon>Eukaryota</taxon>
        <taxon>Viridiplantae</taxon>
        <taxon>Chlorophyta</taxon>
        <taxon>core chlorophytes</taxon>
        <taxon>Chlorophyceae</taxon>
        <taxon>CS clade</taxon>
        <taxon>Sphaeropleales</taxon>
        <taxon>Selenastraceae</taxon>
        <taxon>Monoraphidium</taxon>
    </lineage>
</organism>
<feature type="compositionally biased region" description="Low complexity" evidence="3">
    <location>
        <begin position="23"/>
        <end position="32"/>
    </location>
</feature>
<dbReference type="SUPFAM" id="SSF82657">
    <property type="entry name" value="BolA-like"/>
    <property type="match status" value="1"/>
</dbReference>
<dbReference type="OrthoDB" id="4983at2759"/>
<feature type="region of interest" description="Disordered" evidence="3">
    <location>
        <begin position="23"/>
        <end position="49"/>
    </location>
</feature>
<name>A0A0D2KHI4_9CHLO</name>
<proteinExistence type="inferred from homology"/>
<dbReference type="GeneID" id="25730111"/>
<dbReference type="PANTHER" id="PTHR46188:SF1">
    <property type="entry name" value="BOLA-LIKE PROTEIN 3"/>
    <property type="match status" value="1"/>
</dbReference>
<evidence type="ECO:0000256" key="3">
    <source>
        <dbReference type="SAM" id="MobiDB-lite"/>
    </source>
</evidence>
<evidence type="ECO:0008006" key="6">
    <source>
        <dbReference type="Google" id="ProtNLM"/>
    </source>
</evidence>
<dbReference type="InterPro" id="IPR002634">
    <property type="entry name" value="BolA"/>
</dbReference>
<dbReference type="Pfam" id="PF01722">
    <property type="entry name" value="BolA"/>
    <property type="match status" value="1"/>
</dbReference>
<dbReference type="RefSeq" id="XP_013894263.1">
    <property type="nucleotide sequence ID" value="XM_014038809.1"/>
</dbReference>